<protein>
    <submittedName>
        <fullName evidence="4">RCC1 and BTB domain-containing protein 1</fullName>
    </submittedName>
</protein>
<dbReference type="PROSITE" id="PS50097">
    <property type="entry name" value="BTB"/>
    <property type="match status" value="1"/>
</dbReference>
<keyword evidence="5" id="KW-1185">Reference proteome</keyword>
<feature type="region of interest" description="Disordered" evidence="2">
    <location>
        <begin position="145"/>
        <end position="173"/>
    </location>
</feature>
<reference evidence="4 5" key="1">
    <citation type="submission" date="2015-12" db="EMBL/GenBank/DDBJ databases">
        <title>The genome of Folsomia candida.</title>
        <authorList>
            <person name="Faddeeva A."/>
            <person name="Derks M.F."/>
            <person name="Anvar Y."/>
            <person name="Smit S."/>
            <person name="Van Straalen N."/>
            <person name="Roelofs D."/>
        </authorList>
    </citation>
    <scope>NUCLEOTIDE SEQUENCE [LARGE SCALE GENOMIC DNA]</scope>
    <source>
        <strain evidence="4 5">VU population</strain>
        <tissue evidence="4">Whole body</tissue>
    </source>
</reference>
<feature type="repeat" description="RCC1" evidence="1">
    <location>
        <begin position="292"/>
        <end position="341"/>
    </location>
</feature>
<gene>
    <name evidence="4" type="ORF">Fcan01_23269</name>
</gene>
<accession>A0A226DA18</accession>
<proteinExistence type="predicted"/>
<dbReference type="PANTHER" id="PTHR45982">
    <property type="entry name" value="REGULATOR OF CHROMOSOME CONDENSATION"/>
    <property type="match status" value="1"/>
</dbReference>
<dbReference type="PRINTS" id="PR00633">
    <property type="entry name" value="RCCNDNSATION"/>
</dbReference>
<dbReference type="Gene3D" id="2.130.10.30">
    <property type="entry name" value="Regulator of chromosome condensation 1/beta-lactamase-inhibitor protein II"/>
    <property type="match status" value="2"/>
</dbReference>
<name>A0A226DA18_FOLCA</name>
<dbReference type="SUPFAM" id="SSF50985">
    <property type="entry name" value="RCC1/BLIP-II"/>
    <property type="match status" value="1"/>
</dbReference>
<evidence type="ECO:0000313" key="5">
    <source>
        <dbReference type="Proteomes" id="UP000198287"/>
    </source>
</evidence>
<evidence type="ECO:0000259" key="3">
    <source>
        <dbReference type="PROSITE" id="PS50097"/>
    </source>
</evidence>
<dbReference type="OrthoDB" id="10256179at2759"/>
<evidence type="ECO:0000313" key="4">
    <source>
        <dbReference type="EMBL" id="OXA42059.1"/>
    </source>
</evidence>
<dbReference type="InterPro" id="IPR000210">
    <property type="entry name" value="BTB/POZ_dom"/>
</dbReference>
<dbReference type="Pfam" id="PF00651">
    <property type="entry name" value="BTB"/>
    <property type="match status" value="1"/>
</dbReference>
<evidence type="ECO:0000256" key="2">
    <source>
        <dbReference type="SAM" id="MobiDB-lite"/>
    </source>
</evidence>
<dbReference type="AlphaFoldDB" id="A0A226DA18"/>
<dbReference type="Pfam" id="PF13540">
    <property type="entry name" value="RCC1_2"/>
    <property type="match status" value="1"/>
</dbReference>
<dbReference type="InterPro" id="IPR051553">
    <property type="entry name" value="Ran_GTPase-activating"/>
</dbReference>
<dbReference type="InterPro" id="IPR009091">
    <property type="entry name" value="RCC1/BLIP-II"/>
</dbReference>
<feature type="compositionally biased region" description="Acidic residues" evidence="2">
    <location>
        <begin position="159"/>
        <end position="173"/>
    </location>
</feature>
<dbReference type="Gene3D" id="3.30.710.10">
    <property type="entry name" value="Potassium Channel Kv1.1, Chain A"/>
    <property type="match status" value="1"/>
</dbReference>
<dbReference type="EMBL" id="LNIX01000027">
    <property type="protein sequence ID" value="OXA42059.1"/>
    <property type="molecule type" value="Genomic_DNA"/>
</dbReference>
<dbReference type="InterPro" id="IPR011333">
    <property type="entry name" value="SKP1/BTB/POZ_sf"/>
</dbReference>
<sequence>MANNVTPGTSRKPMSQNLLTISKKDLSTWTVFTLLNEPATIEEVERACVIGPLRAIVVTKKDDVIMIESNKPDDVPSVERIKITANKLTPLCGKGIVELYSYGSKYFAALTKSGELYVWGSNVPGQAESAREMVDIFDLFDTSDEDSEADVDYKVEPSSESEEGSEIDENYEVDEDYEIDENHKLDEDNDKYDSESFQIKGLESVRIATVACGNKFIVAMSEDNKIYICGDLLLYLNGTEFKYATHVFTLSKLFEGMNVAGISAGKDCFAAFSKDGKVTCGHSHFLALCDNGEVYVWGNNSFSQLGSEKRRTTNDPILLEFPERVTDICAHPMSNLSACQMKSKIFIWGTDDAKRPIGTKFTNILEPFKQLCNAYCSTVLVVENRSALTTPVPGPSIHLATQVTGDVFFSIDDVRIPGHSDILLKNSPHFKSILEKTQPKEGKTWKSIVVTDVEFTTFHAYLFLVYTGKLNCSKSNMKYILDLLLLCNRYKEEEFVTICDTAVKDGLTVGNAMETFNLLVTYNSQVEVDQRLETLEGHVLKFIVENKKELAAEIANLSETMEPAKLKQIMSALINI</sequence>
<dbReference type="PROSITE" id="PS50012">
    <property type="entry name" value="RCC1_3"/>
    <property type="match status" value="1"/>
</dbReference>
<organism evidence="4 5">
    <name type="scientific">Folsomia candida</name>
    <name type="common">Springtail</name>
    <dbReference type="NCBI Taxonomy" id="158441"/>
    <lineage>
        <taxon>Eukaryota</taxon>
        <taxon>Metazoa</taxon>
        <taxon>Ecdysozoa</taxon>
        <taxon>Arthropoda</taxon>
        <taxon>Hexapoda</taxon>
        <taxon>Collembola</taxon>
        <taxon>Entomobryomorpha</taxon>
        <taxon>Isotomoidea</taxon>
        <taxon>Isotomidae</taxon>
        <taxon>Proisotominae</taxon>
        <taxon>Folsomia</taxon>
    </lineage>
</organism>
<feature type="domain" description="BTB" evidence="3">
    <location>
        <begin position="405"/>
        <end position="474"/>
    </location>
</feature>
<comment type="caution">
    <text evidence="4">The sequence shown here is derived from an EMBL/GenBank/DDBJ whole genome shotgun (WGS) entry which is preliminary data.</text>
</comment>
<dbReference type="CDD" id="cd18186">
    <property type="entry name" value="BTB_POZ_ZBTB_KLHL-like"/>
    <property type="match status" value="1"/>
</dbReference>
<dbReference type="PANTHER" id="PTHR45982:SF1">
    <property type="entry name" value="REGULATOR OF CHROMOSOME CONDENSATION"/>
    <property type="match status" value="1"/>
</dbReference>
<dbReference type="InterPro" id="IPR000408">
    <property type="entry name" value="Reg_chr_condens"/>
</dbReference>
<evidence type="ECO:0000256" key="1">
    <source>
        <dbReference type="PROSITE-ProRule" id="PRU00235"/>
    </source>
</evidence>
<dbReference type="SMART" id="SM00225">
    <property type="entry name" value="BTB"/>
    <property type="match status" value="1"/>
</dbReference>
<dbReference type="Proteomes" id="UP000198287">
    <property type="component" value="Unassembled WGS sequence"/>
</dbReference>
<dbReference type="SUPFAM" id="SSF54695">
    <property type="entry name" value="POZ domain"/>
    <property type="match status" value="1"/>
</dbReference>